<protein>
    <submittedName>
        <fullName evidence="3">Uncharacterized protein</fullName>
    </submittedName>
</protein>
<keyword evidence="4" id="KW-1185">Reference proteome</keyword>
<feature type="transmembrane region" description="Helical" evidence="2">
    <location>
        <begin position="172"/>
        <end position="190"/>
    </location>
</feature>
<keyword evidence="2" id="KW-0472">Membrane</keyword>
<feature type="compositionally biased region" description="Basic and acidic residues" evidence="1">
    <location>
        <begin position="26"/>
        <end position="48"/>
    </location>
</feature>
<feature type="transmembrane region" description="Helical" evidence="2">
    <location>
        <begin position="225"/>
        <end position="246"/>
    </location>
</feature>
<sequence length="402" mass="42525">MSTPTPNVPRLPNQPTSSPAAAPDSQEQHSSSDDIGHDHVSPALERLRAGRPKTGVTGGPTAENTPGSVGATAPETVPVPKAGPQPPAGERGSASRNAARRATRGSSMVLQSVRSWDPDLVRRIAVTIVVIGSTLGTANAAGAFGGPDIRETSLGTFDPAATLVSPAFPAPYVWLVIAAGLLGYTAHQWLPSQRRSPRHRVLGWLVAGSLLVTLAWALTLQQTSATASLVLIWLLVVLLLGALRWLNRYPVQTRIEAVLVDVPLGLFLGWAGVTAVVHSGAVLTFLEVDWLEWGAQRWALTGVILLILAAMAVCMTDRGRIAVALAVVWGVTLMVPERLLGDQQSAPVAFAAGLGAFLLIISAGSRRHRVDHAYRRELRAQQMATVAPIDFYDDGEPAGSQL</sequence>
<feature type="transmembrane region" description="Helical" evidence="2">
    <location>
        <begin position="124"/>
        <end position="144"/>
    </location>
</feature>
<evidence type="ECO:0000256" key="1">
    <source>
        <dbReference type="SAM" id="MobiDB-lite"/>
    </source>
</evidence>
<dbReference type="Proteomes" id="UP001597307">
    <property type="component" value="Unassembled WGS sequence"/>
</dbReference>
<gene>
    <name evidence="3" type="ORF">ACFSFX_07870</name>
</gene>
<keyword evidence="2" id="KW-0812">Transmembrane</keyword>
<feature type="region of interest" description="Disordered" evidence="1">
    <location>
        <begin position="1"/>
        <end position="109"/>
    </location>
</feature>
<accession>A0ABW4Q7B0</accession>
<organism evidence="3 4">
    <name type="scientific">Arthrobacter flavus</name>
    <dbReference type="NCBI Taxonomy" id="95172"/>
    <lineage>
        <taxon>Bacteria</taxon>
        <taxon>Bacillati</taxon>
        <taxon>Actinomycetota</taxon>
        <taxon>Actinomycetes</taxon>
        <taxon>Micrococcales</taxon>
        <taxon>Micrococcaceae</taxon>
        <taxon>Arthrobacter</taxon>
    </lineage>
</organism>
<feature type="transmembrane region" description="Helical" evidence="2">
    <location>
        <begin position="298"/>
        <end position="314"/>
    </location>
</feature>
<keyword evidence="2" id="KW-1133">Transmembrane helix</keyword>
<feature type="transmembrane region" description="Helical" evidence="2">
    <location>
        <begin position="202"/>
        <end position="219"/>
    </location>
</feature>
<feature type="transmembrane region" description="Helical" evidence="2">
    <location>
        <begin position="321"/>
        <end position="340"/>
    </location>
</feature>
<feature type="transmembrane region" description="Helical" evidence="2">
    <location>
        <begin position="258"/>
        <end position="286"/>
    </location>
</feature>
<dbReference type="RefSeq" id="WP_343878674.1">
    <property type="nucleotide sequence ID" value="NZ_BAAAIJ010000023.1"/>
</dbReference>
<feature type="transmembrane region" description="Helical" evidence="2">
    <location>
        <begin position="346"/>
        <end position="365"/>
    </location>
</feature>
<feature type="compositionally biased region" description="Low complexity" evidence="1">
    <location>
        <begin position="88"/>
        <end position="97"/>
    </location>
</feature>
<evidence type="ECO:0000256" key="2">
    <source>
        <dbReference type="SAM" id="Phobius"/>
    </source>
</evidence>
<dbReference type="EMBL" id="JBHUGA010000019">
    <property type="protein sequence ID" value="MFD1846511.1"/>
    <property type="molecule type" value="Genomic_DNA"/>
</dbReference>
<name>A0ABW4Q7B0_9MICC</name>
<comment type="caution">
    <text evidence="3">The sequence shown here is derived from an EMBL/GenBank/DDBJ whole genome shotgun (WGS) entry which is preliminary data.</text>
</comment>
<proteinExistence type="predicted"/>
<evidence type="ECO:0000313" key="4">
    <source>
        <dbReference type="Proteomes" id="UP001597307"/>
    </source>
</evidence>
<reference evidence="4" key="1">
    <citation type="journal article" date="2019" name="Int. J. Syst. Evol. Microbiol.">
        <title>The Global Catalogue of Microorganisms (GCM) 10K type strain sequencing project: providing services to taxonomists for standard genome sequencing and annotation.</title>
        <authorList>
            <consortium name="The Broad Institute Genomics Platform"/>
            <consortium name="The Broad Institute Genome Sequencing Center for Infectious Disease"/>
            <person name="Wu L."/>
            <person name="Ma J."/>
        </authorList>
    </citation>
    <scope>NUCLEOTIDE SEQUENCE [LARGE SCALE GENOMIC DNA]</scope>
    <source>
        <strain evidence="4">JCM 11496</strain>
    </source>
</reference>
<evidence type="ECO:0000313" key="3">
    <source>
        <dbReference type="EMBL" id="MFD1846511.1"/>
    </source>
</evidence>